<dbReference type="PANTHER" id="PTHR43737:SF1">
    <property type="entry name" value="DUF1501 DOMAIN-CONTAINING PROTEIN"/>
    <property type="match status" value="1"/>
</dbReference>
<dbReference type="Pfam" id="PF07394">
    <property type="entry name" value="DUF1501"/>
    <property type="match status" value="1"/>
</dbReference>
<sequence length="459" mass="47768">MTISRRDLLKVTAGASALAAIGQLGRTTAIAAPSGSYRAMVGVFLFGGNDGWNMVIPTDARHPQYLASRGTVGIAANRLTALTGAPYALHPAMAALRPLWDEGSLALVLNAGTLFAPLTKATYQSRADLRPMNLLSHSDEQAHWQGLRARDFATDGFMGRLTDRMGTSAVPSMISIAGSNLAVIGKTSSTLVLPSTGTLTRSGYSSMSNAANNAKNAALTTFSSAAGLGDVAEASARDINASYDQATTANTIISANSTLDGYFVNPATGAALTSDVARQLMRVARMIDARGSLGHGRQTFFVSQGGYDNHSGQTNGGTNDTGTHANLLGDLAMALAGFHRAMQAIGMAENVTSFTMSDFGRTYRGNAQNGTDHAWGSNHLVVGGNVAPGGIFGAYPDPVLGGATDVSSEGRFVPAVAQEEYIGAIARWHGVADADLPYVFPNWSTWSTGGRGPLGLFRT</sequence>
<dbReference type="RefSeq" id="WP_167301015.1">
    <property type="nucleotide sequence ID" value="NZ_JAASQV010000004.1"/>
</dbReference>
<dbReference type="Proteomes" id="UP000564677">
    <property type="component" value="Unassembled WGS sequence"/>
</dbReference>
<proteinExistence type="predicted"/>
<name>A0A7X5V2G9_9SPHN</name>
<dbReference type="AlphaFoldDB" id="A0A7X5V2G9"/>
<protein>
    <submittedName>
        <fullName evidence="1">Uncharacterized protein (DUF1501 family)</fullName>
    </submittedName>
</protein>
<keyword evidence="2" id="KW-1185">Reference proteome</keyword>
<dbReference type="InterPro" id="IPR006311">
    <property type="entry name" value="TAT_signal"/>
</dbReference>
<evidence type="ECO:0000313" key="2">
    <source>
        <dbReference type="Proteomes" id="UP000564677"/>
    </source>
</evidence>
<gene>
    <name evidence="1" type="ORF">FHR20_003669</name>
</gene>
<dbReference type="EMBL" id="JAASQV010000004">
    <property type="protein sequence ID" value="NIJ66693.1"/>
    <property type="molecule type" value="Genomic_DNA"/>
</dbReference>
<reference evidence="1 2" key="1">
    <citation type="submission" date="2020-03" db="EMBL/GenBank/DDBJ databases">
        <title>Genomic Encyclopedia of Type Strains, Phase IV (KMG-IV): sequencing the most valuable type-strain genomes for metagenomic binning, comparative biology and taxonomic classification.</title>
        <authorList>
            <person name="Goeker M."/>
        </authorList>
    </citation>
    <scope>NUCLEOTIDE SEQUENCE [LARGE SCALE GENOMIC DNA]</scope>
    <source>
        <strain evidence="1 2">DSM 4733</strain>
    </source>
</reference>
<dbReference type="PROSITE" id="PS51318">
    <property type="entry name" value="TAT"/>
    <property type="match status" value="1"/>
</dbReference>
<accession>A0A7X5V2G9</accession>
<dbReference type="InterPro" id="IPR010869">
    <property type="entry name" value="DUF1501"/>
</dbReference>
<evidence type="ECO:0000313" key="1">
    <source>
        <dbReference type="EMBL" id="NIJ66693.1"/>
    </source>
</evidence>
<organism evidence="1 2">
    <name type="scientific">Sphingomonas leidyi</name>
    <dbReference type="NCBI Taxonomy" id="68569"/>
    <lineage>
        <taxon>Bacteria</taxon>
        <taxon>Pseudomonadati</taxon>
        <taxon>Pseudomonadota</taxon>
        <taxon>Alphaproteobacteria</taxon>
        <taxon>Sphingomonadales</taxon>
        <taxon>Sphingomonadaceae</taxon>
        <taxon>Sphingomonas</taxon>
    </lineage>
</organism>
<dbReference type="PANTHER" id="PTHR43737">
    <property type="entry name" value="BLL7424 PROTEIN"/>
    <property type="match status" value="1"/>
</dbReference>
<comment type="caution">
    <text evidence="1">The sequence shown here is derived from an EMBL/GenBank/DDBJ whole genome shotgun (WGS) entry which is preliminary data.</text>
</comment>